<organism evidence="4 5">
    <name type="scientific">Cyclobacterium qasimii</name>
    <dbReference type="NCBI Taxonomy" id="1350429"/>
    <lineage>
        <taxon>Bacteria</taxon>
        <taxon>Pseudomonadati</taxon>
        <taxon>Bacteroidota</taxon>
        <taxon>Cytophagia</taxon>
        <taxon>Cytophagales</taxon>
        <taxon>Cyclobacteriaceae</taxon>
        <taxon>Cyclobacterium</taxon>
    </lineage>
</organism>
<keyword evidence="2" id="KW-0378">Hydrolase</keyword>
<proteinExistence type="predicted"/>
<name>A0A512CHK2_9BACT</name>
<evidence type="ECO:0000256" key="1">
    <source>
        <dbReference type="ARBA" id="ARBA00022516"/>
    </source>
</evidence>
<evidence type="ECO:0000256" key="2">
    <source>
        <dbReference type="ARBA" id="ARBA00022801"/>
    </source>
</evidence>
<keyword evidence="1" id="KW-0444">Lipid biosynthesis</keyword>
<gene>
    <name evidence="4" type="ORF">CQA01_42150</name>
</gene>
<protein>
    <submittedName>
        <fullName evidence="4">ACP phosphodiesterase</fullName>
    </submittedName>
</protein>
<dbReference type="GO" id="GO:0008770">
    <property type="term" value="F:[acyl-carrier-protein] phosphodiesterase activity"/>
    <property type="evidence" value="ECO:0007669"/>
    <property type="project" value="InterPro"/>
</dbReference>
<dbReference type="PANTHER" id="PTHR38764:SF1">
    <property type="entry name" value="ACYL CARRIER PROTEIN PHOSPHODIESTERASE"/>
    <property type="match status" value="1"/>
</dbReference>
<dbReference type="EMBL" id="BJYV01000026">
    <property type="protein sequence ID" value="GEO23681.1"/>
    <property type="molecule type" value="Genomic_DNA"/>
</dbReference>
<sequence>MNFLAHAYLSFDQPKVLVGNFIGDFVRGNLEVQFERDIVTGIMLHREIDSYTDKHPLVKEAQKVLKPKFARYSSVITDMYFDYFLSKNWENYSSESIDDYAQSVYELIESERDILPVKFLRPFKYMRDENWLKSYGTMYGIQRSFTGMSYRTSFDSKMELAPKFLQENHDLFESYFERFFIDLINFSKNKLKQLHKRDGKL</sequence>
<dbReference type="PIRSF" id="PIRSF011489">
    <property type="entry name" value="DUF479"/>
    <property type="match status" value="1"/>
</dbReference>
<dbReference type="PANTHER" id="PTHR38764">
    <property type="entry name" value="ACYL CARRIER PROTEIN PHOSPHODIESTERASE"/>
    <property type="match status" value="1"/>
</dbReference>
<evidence type="ECO:0000313" key="4">
    <source>
        <dbReference type="EMBL" id="GEO23681.1"/>
    </source>
</evidence>
<dbReference type="GO" id="GO:0006633">
    <property type="term" value="P:fatty acid biosynthetic process"/>
    <property type="evidence" value="ECO:0007669"/>
    <property type="project" value="InterPro"/>
</dbReference>
<dbReference type="RefSeq" id="WP_020893869.1">
    <property type="nucleotide sequence ID" value="NZ_BJYV01000026.1"/>
</dbReference>
<reference evidence="4 5" key="1">
    <citation type="submission" date="2019-07" db="EMBL/GenBank/DDBJ databases">
        <title>Whole genome shotgun sequence of Cyclobacterium qasimii NBRC 106168.</title>
        <authorList>
            <person name="Hosoyama A."/>
            <person name="Uohara A."/>
            <person name="Ohji S."/>
            <person name="Ichikawa N."/>
        </authorList>
    </citation>
    <scope>NUCLEOTIDE SEQUENCE [LARGE SCALE GENOMIC DNA]</scope>
    <source>
        <strain evidence="4 5">NBRC 106168</strain>
    </source>
</reference>
<dbReference type="Proteomes" id="UP000321301">
    <property type="component" value="Unassembled WGS sequence"/>
</dbReference>
<keyword evidence="5" id="KW-1185">Reference proteome</keyword>
<accession>A0A512CHK2</accession>
<evidence type="ECO:0000313" key="5">
    <source>
        <dbReference type="Proteomes" id="UP000321301"/>
    </source>
</evidence>
<comment type="caution">
    <text evidence="4">The sequence shown here is derived from an EMBL/GenBank/DDBJ whole genome shotgun (WGS) entry which is preliminary data.</text>
</comment>
<evidence type="ECO:0000256" key="3">
    <source>
        <dbReference type="ARBA" id="ARBA00023098"/>
    </source>
</evidence>
<keyword evidence="3" id="KW-0443">Lipid metabolism</keyword>
<dbReference type="InterPro" id="IPR007431">
    <property type="entry name" value="ACP_PD"/>
</dbReference>
<dbReference type="Pfam" id="PF04336">
    <property type="entry name" value="ACP_PD"/>
    <property type="match status" value="1"/>
</dbReference>
<dbReference type="AlphaFoldDB" id="A0A512CHK2"/>